<dbReference type="Proteomes" id="UP001642360">
    <property type="component" value="Unassembled WGS sequence"/>
</dbReference>
<dbReference type="Gene3D" id="2.60.120.330">
    <property type="entry name" value="B-lactam Antibiotic, Isopenicillin N Synthase, Chain"/>
    <property type="match status" value="1"/>
</dbReference>
<dbReference type="PANTHER" id="PTHR47991">
    <property type="entry name" value="OXOGLUTARATE/IRON-DEPENDENT DIOXYGENASE"/>
    <property type="match status" value="1"/>
</dbReference>
<accession>A0ABC8RU64</accession>
<reference evidence="6 7" key="1">
    <citation type="submission" date="2024-02" db="EMBL/GenBank/DDBJ databases">
        <authorList>
            <person name="Vignale AGUSTIN F."/>
            <person name="Sosa J E."/>
            <person name="Modenutti C."/>
        </authorList>
    </citation>
    <scope>NUCLEOTIDE SEQUENCE [LARGE SCALE GENOMIC DNA]</scope>
</reference>
<evidence type="ECO:0000313" key="6">
    <source>
        <dbReference type="EMBL" id="CAK9148521.1"/>
    </source>
</evidence>
<comment type="similarity">
    <text evidence="1 4">Belongs to the iron/ascorbate-dependent oxidoreductase family.</text>
</comment>
<dbReference type="GO" id="GO:0016705">
    <property type="term" value="F:oxidoreductase activity, acting on paired donors, with incorporation or reduction of molecular oxygen"/>
    <property type="evidence" value="ECO:0007669"/>
    <property type="project" value="UniProtKB-ARBA"/>
</dbReference>
<dbReference type="GO" id="GO:0046872">
    <property type="term" value="F:metal ion binding"/>
    <property type="evidence" value="ECO:0007669"/>
    <property type="project" value="UniProtKB-KW"/>
</dbReference>
<proteinExistence type="inferred from homology"/>
<dbReference type="PROSITE" id="PS51471">
    <property type="entry name" value="FE2OG_OXY"/>
    <property type="match status" value="1"/>
</dbReference>
<dbReference type="InterPro" id="IPR027443">
    <property type="entry name" value="IPNS-like_sf"/>
</dbReference>
<keyword evidence="3 4" id="KW-0408">Iron</keyword>
<comment type="caution">
    <text evidence="6">The sequence shown here is derived from an EMBL/GenBank/DDBJ whole genome shotgun (WGS) entry which is preliminary data.</text>
</comment>
<evidence type="ECO:0000256" key="4">
    <source>
        <dbReference type="RuleBase" id="RU003682"/>
    </source>
</evidence>
<evidence type="ECO:0000256" key="3">
    <source>
        <dbReference type="ARBA" id="ARBA00023004"/>
    </source>
</evidence>
<evidence type="ECO:0000256" key="2">
    <source>
        <dbReference type="ARBA" id="ARBA00022723"/>
    </source>
</evidence>
<sequence>MAVVPENLEWSLTVPSVKELVIQLPATVPTRYIRDEKDAPIAPVSDPSVCIPLIDMAKLVNPKDREMELQKLHVACKDWGIFQIINHGISDEFLKPGSLEGYGQAFVVSEDQKLEWNDMIFLKALPTENRKLEFWPELQPHKFRETIHTYSENMRDTTVSIAGFISMMLGLKAEELSKAFQDGGYDLRLNCYPPCPESERVLGIASHVDISRITLLLDCGDTPGLQVLKDGRWVSVKPIADALAVDIGTIMKIMSNGIYQAPLHRAVVHSSKERLSVATFCYPSTNVHIGPAKELIKPGTPALYMTLTMDDYIQRFFDWKRDAIPFIDTLKI</sequence>
<keyword evidence="4" id="KW-0560">Oxidoreductase</keyword>
<dbReference type="AlphaFoldDB" id="A0ABC8RU64"/>
<evidence type="ECO:0000256" key="1">
    <source>
        <dbReference type="ARBA" id="ARBA00008056"/>
    </source>
</evidence>
<evidence type="ECO:0000259" key="5">
    <source>
        <dbReference type="PROSITE" id="PS51471"/>
    </source>
</evidence>
<dbReference type="InterPro" id="IPR026992">
    <property type="entry name" value="DIOX_N"/>
</dbReference>
<dbReference type="InterPro" id="IPR005123">
    <property type="entry name" value="Oxoglu/Fe-dep_dioxygenase_dom"/>
</dbReference>
<feature type="domain" description="Fe2OG dioxygenase" evidence="5">
    <location>
        <begin position="183"/>
        <end position="283"/>
    </location>
</feature>
<evidence type="ECO:0000313" key="7">
    <source>
        <dbReference type="Proteomes" id="UP001642360"/>
    </source>
</evidence>
<dbReference type="Pfam" id="PF14226">
    <property type="entry name" value="DIOX_N"/>
    <property type="match status" value="1"/>
</dbReference>
<dbReference type="Pfam" id="PF03171">
    <property type="entry name" value="2OG-FeII_Oxy"/>
    <property type="match status" value="1"/>
</dbReference>
<dbReference type="InterPro" id="IPR050295">
    <property type="entry name" value="Plant_2OG-oxidoreductases"/>
</dbReference>
<gene>
    <name evidence="6" type="ORF">ILEXP_LOCUS16464</name>
</gene>
<name>A0ABC8RU64_9AQUA</name>
<protein>
    <recommendedName>
        <fullName evidence="5">Fe2OG dioxygenase domain-containing protein</fullName>
    </recommendedName>
</protein>
<dbReference type="InterPro" id="IPR044861">
    <property type="entry name" value="IPNS-like_FE2OG_OXY"/>
</dbReference>
<dbReference type="EMBL" id="CAUOFW020001756">
    <property type="protein sequence ID" value="CAK9148521.1"/>
    <property type="molecule type" value="Genomic_DNA"/>
</dbReference>
<keyword evidence="7" id="KW-1185">Reference proteome</keyword>
<dbReference type="SUPFAM" id="SSF51197">
    <property type="entry name" value="Clavaminate synthase-like"/>
    <property type="match status" value="1"/>
</dbReference>
<keyword evidence="2 4" id="KW-0479">Metal-binding</keyword>
<organism evidence="6 7">
    <name type="scientific">Ilex paraguariensis</name>
    <name type="common">yerba mate</name>
    <dbReference type="NCBI Taxonomy" id="185542"/>
    <lineage>
        <taxon>Eukaryota</taxon>
        <taxon>Viridiplantae</taxon>
        <taxon>Streptophyta</taxon>
        <taxon>Embryophyta</taxon>
        <taxon>Tracheophyta</taxon>
        <taxon>Spermatophyta</taxon>
        <taxon>Magnoliopsida</taxon>
        <taxon>eudicotyledons</taxon>
        <taxon>Gunneridae</taxon>
        <taxon>Pentapetalae</taxon>
        <taxon>asterids</taxon>
        <taxon>campanulids</taxon>
        <taxon>Aquifoliales</taxon>
        <taxon>Aquifoliaceae</taxon>
        <taxon>Ilex</taxon>
    </lineage>
</organism>